<dbReference type="Pfam" id="PF01926">
    <property type="entry name" value="MMR_HSR1"/>
    <property type="match status" value="1"/>
</dbReference>
<name>A0A9P7FKX7_9AGAM</name>
<feature type="non-terminal residue" evidence="2">
    <location>
        <position position="347"/>
    </location>
</feature>
<organism evidence="2 3">
    <name type="scientific">Suillus discolor</name>
    <dbReference type="NCBI Taxonomy" id="1912936"/>
    <lineage>
        <taxon>Eukaryota</taxon>
        <taxon>Fungi</taxon>
        <taxon>Dikarya</taxon>
        <taxon>Basidiomycota</taxon>
        <taxon>Agaricomycotina</taxon>
        <taxon>Agaricomycetes</taxon>
        <taxon>Agaricomycetidae</taxon>
        <taxon>Boletales</taxon>
        <taxon>Suillineae</taxon>
        <taxon>Suillaceae</taxon>
        <taxon>Suillus</taxon>
    </lineage>
</organism>
<accession>A0A9P7FKX7</accession>
<dbReference type="CDD" id="cd00882">
    <property type="entry name" value="Ras_like_GTPase"/>
    <property type="match status" value="1"/>
</dbReference>
<dbReference type="GeneID" id="64692231"/>
<keyword evidence="3" id="KW-1185">Reference proteome</keyword>
<evidence type="ECO:0000313" key="2">
    <source>
        <dbReference type="EMBL" id="KAG2119829.1"/>
    </source>
</evidence>
<feature type="domain" description="G" evidence="1">
    <location>
        <begin position="174"/>
        <end position="235"/>
    </location>
</feature>
<protein>
    <recommendedName>
        <fullName evidence="1">G domain-containing protein</fullName>
    </recommendedName>
</protein>
<reference evidence="2" key="1">
    <citation type="journal article" date="2020" name="New Phytol.">
        <title>Comparative genomics reveals dynamic genome evolution in host specialist ectomycorrhizal fungi.</title>
        <authorList>
            <person name="Lofgren L.A."/>
            <person name="Nguyen N.H."/>
            <person name="Vilgalys R."/>
            <person name="Ruytinx J."/>
            <person name="Liao H.L."/>
            <person name="Branco S."/>
            <person name="Kuo A."/>
            <person name="LaButti K."/>
            <person name="Lipzen A."/>
            <person name="Andreopoulos W."/>
            <person name="Pangilinan J."/>
            <person name="Riley R."/>
            <person name="Hundley H."/>
            <person name="Na H."/>
            <person name="Barry K."/>
            <person name="Grigoriev I.V."/>
            <person name="Stajich J.E."/>
            <person name="Kennedy P.G."/>
        </authorList>
    </citation>
    <scope>NUCLEOTIDE SEQUENCE</scope>
    <source>
        <strain evidence="2">FC423</strain>
    </source>
</reference>
<dbReference type="Proteomes" id="UP000823399">
    <property type="component" value="Unassembled WGS sequence"/>
</dbReference>
<dbReference type="InterPro" id="IPR006073">
    <property type="entry name" value="GTP-bd"/>
</dbReference>
<sequence>FINIAIGEPKARTSDDILSCTHEIDKFQVVSFPSPHRIFLVDTPGFNHTYLEESEVFDKIADWLKNIDFRHLKIAGIIFLHDITQTDYSSLNHAILTVQMLSGYHSLRNVILTTADWSDSKSGVVLEQRERRLANTEWGNLTSRGARDAHFLGTKTSAWTIIESILTHLGLIDVIGVTGVGKSTFVNTAIGKVVTPVGHGLESCTSRIQHAFCACPSDPSRRVVLVDTPGFDNAFGHDSEILRRIAVWLASSYGENMKLAGIIYLHDICDPRLHMSLDTFRRLHGEYTENYATLATTKWSEVATEAEERREQLLKSLFRQEMVAHGSEFPRFRGSHVSAWDIITPIL</sequence>
<proteinExistence type="predicted"/>
<dbReference type="Gene3D" id="3.40.50.300">
    <property type="entry name" value="P-loop containing nucleotide triphosphate hydrolases"/>
    <property type="match status" value="2"/>
</dbReference>
<gene>
    <name evidence="2" type="ORF">F5147DRAFT_524937</name>
</gene>
<evidence type="ECO:0000259" key="1">
    <source>
        <dbReference type="Pfam" id="PF01926"/>
    </source>
</evidence>
<dbReference type="SUPFAM" id="SSF52540">
    <property type="entry name" value="P-loop containing nucleoside triphosphate hydrolases"/>
    <property type="match status" value="2"/>
</dbReference>
<dbReference type="EMBL" id="JABBWM010000002">
    <property type="protein sequence ID" value="KAG2119829.1"/>
    <property type="molecule type" value="Genomic_DNA"/>
</dbReference>
<feature type="non-terminal residue" evidence="2">
    <location>
        <position position="1"/>
    </location>
</feature>
<comment type="caution">
    <text evidence="2">The sequence shown here is derived from an EMBL/GenBank/DDBJ whole genome shotgun (WGS) entry which is preliminary data.</text>
</comment>
<dbReference type="InterPro" id="IPR027417">
    <property type="entry name" value="P-loop_NTPase"/>
</dbReference>
<dbReference type="GO" id="GO:0005525">
    <property type="term" value="F:GTP binding"/>
    <property type="evidence" value="ECO:0007669"/>
    <property type="project" value="InterPro"/>
</dbReference>
<evidence type="ECO:0000313" key="3">
    <source>
        <dbReference type="Proteomes" id="UP000823399"/>
    </source>
</evidence>
<dbReference type="AlphaFoldDB" id="A0A9P7FKX7"/>
<dbReference type="OrthoDB" id="8954335at2759"/>
<dbReference type="RefSeq" id="XP_041299655.1">
    <property type="nucleotide sequence ID" value="XM_041429972.1"/>
</dbReference>